<sequence length="366" mass="40195">MKFFRFLIVAALLWAVQCPAVSAQEVSVEGHGISREAAIHDALRQAVEQAVGTIVDSQTLVQNYMVLKDEVYTKSQGFVSDYSIITEKWLNGEVIIQARVTVDAQPNSNLMTKLQRLKMIDVGLRDPRIGVVIAEHYIRPIPDPAAETAIIDQLTEAGFRRMVDPGQLARIRKSDAIKTILNQGDIKTAVRLVTNEQLDYLIVGEAFAEYAGTDSGYNVISCRARVEARLIKVDTGEIIAAQGFHRGGIDITEFTAAKKSLHNAGKAAGKYFADKLMAYAANPEKGLQIKVVAVNDYSIVNLLGRLLRQQTGITNAFLRDYQQGTAMFDVNYSGSPALLAEQLEGINELPVKVIEISNSVIVISMK</sequence>
<keyword evidence="3" id="KW-1185">Reference proteome</keyword>
<dbReference type="EMBL" id="FWXI01000011">
    <property type="protein sequence ID" value="SMC88225.1"/>
    <property type="molecule type" value="Genomic_DNA"/>
</dbReference>
<protein>
    <recommendedName>
        <fullName evidence="4">Flagellar assembly protein T N-terminal domain-containing protein</fullName>
    </recommendedName>
</protein>
<name>A0A1W2CSK4_9FIRM</name>
<reference evidence="2 3" key="1">
    <citation type="submission" date="2017-04" db="EMBL/GenBank/DDBJ databases">
        <authorList>
            <person name="Afonso C.L."/>
            <person name="Miller P.J."/>
            <person name="Scott M.A."/>
            <person name="Spackman E."/>
            <person name="Goraichik I."/>
            <person name="Dimitrov K.M."/>
            <person name="Suarez D.L."/>
            <person name="Swayne D.E."/>
        </authorList>
    </citation>
    <scope>NUCLEOTIDE SEQUENCE [LARGE SCALE GENOMIC DNA]</scope>
    <source>
        <strain evidence="2 3">DSM 5090</strain>
    </source>
</reference>
<gene>
    <name evidence="2" type="ORF">SAMN04488500_111116</name>
</gene>
<dbReference type="RefSeq" id="WP_084576349.1">
    <property type="nucleotide sequence ID" value="NZ_CP155572.1"/>
</dbReference>
<dbReference type="InterPro" id="IPR038180">
    <property type="entry name" value="FlgT_N_sf"/>
</dbReference>
<dbReference type="AlphaFoldDB" id="A0A1W2CSK4"/>
<evidence type="ECO:0000313" key="3">
    <source>
        <dbReference type="Proteomes" id="UP000192738"/>
    </source>
</evidence>
<dbReference type="Gene3D" id="3.30.1660.40">
    <property type="entry name" value="FlgT, N-terminal domain"/>
    <property type="match status" value="1"/>
</dbReference>
<evidence type="ECO:0008006" key="4">
    <source>
        <dbReference type="Google" id="ProtNLM"/>
    </source>
</evidence>
<proteinExistence type="predicted"/>
<organism evidence="2 3">
    <name type="scientific">Sporomusa malonica</name>
    <dbReference type="NCBI Taxonomy" id="112901"/>
    <lineage>
        <taxon>Bacteria</taxon>
        <taxon>Bacillati</taxon>
        <taxon>Bacillota</taxon>
        <taxon>Negativicutes</taxon>
        <taxon>Selenomonadales</taxon>
        <taxon>Sporomusaceae</taxon>
        <taxon>Sporomusa</taxon>
    </lineage>
</organism>
<accession>A0A1W2CSK4</accession>
<evidence type="ECO:0000313" key="2">
    <source>
        <dbReference type="EMBL" id="SMC88225.1"/>
    </source>
</evidence>
<keyword evidence="1" id="KW-0732">Signal</keyword>
<dbReference type="Proteomes" id="UP000192738">
    <property type="component" value="Unassembled WGS sequence"/>
</dbReference>
<feature type="signal peptide" evidence="1">
    <location>
        <begin position="1"/>
        <end position="23"/>
    </location>
</feature>
<dbReference type="STRING" id="112901.SAMN04488500_111116"/>
<feature type="chain" id="PRO_5010719861" description="Flagellar assembly protein T N-terminal domain-containing protein" evidence="1">
    <location>
        <begin position="24"/>
        <end position="366"/>
    </location>
</feature>
<dbReference type="OrthoDB" id="1675514at2"/>
<evidence type="ECO:0000256" key="1">
    <source>
        <dbReference type="SAM" id="SignalP"/>
    </source>
</evidence>